<keyword evidence="4" id="KW-1134">Transmembrane beta strand</keyword>
<dbReference type="PROSITE" id="PS51257">
    <property type="entry name" value="PROKAR_LIPOPROTEIN"/>
    <property type="match status" value="1"/>
</dbReference>
<dbReference type="InterPro" id="IPR038591">
    <property type="entry name" value="NolW-like_sf"/>
</dbReference>
<dbReference type="PANTHER" id="PTHR30332">
    <property type="entry name" value="PROBABLE GENERAL SECRETION PATHWAY PROTEIN D"/>
    <property type="match status" value="1"/>
</dbReference>
<name>H8GIF8_METAL</name>
<dbReference type="HOGENOM" id="CLU_006756_1_2_6"/>
<evidence type="ECO:0000256" key="8">
    <source>
        <dbReference type="ARBA" id="ARBA00023136"/>
    </source>
</evidence>
<comment type="subcellular location">
    <subcellularLocation>
        <location evidence="1 10">Cell outer membrane</location>
    </subcellularLocation>
</comment>
<feature type="region of interest" description="Disordered" evidence="11">
    <location>
        <begin position="80"/>
        <end position="112"/>
    </location>
</feature>
<protein>
    <submittedName>
        <fullName evidence="15">General secretion pathway protein D</fullName>
    </submittedName>
</protein>
<dbReference type="InterPro" id="IPR005644">
    <property type="entry name" value="NolW-like"/>
</dbReference>
<dbReference type="InterPro" id="IPR001775">
    <property type="entry name" value="GspD/PilQ"/>
</dbReference>
<dbReference type="PANTHER" id="PTHR30332:SF25">
    <property type="entry name" value="SECRETIN XPSD"/>
    <property type="match status" value="1"/>
</dbReference>
<evidence type="ECO:0000256" key="3">
    <source>
        <dbReference type="ARBA" id="ARBA00022448"/>
    </source>
</evidence>
<keyword evidence="3 10" id="KW-0813">Transport</keyword>
<evidence type="ECO:0000256" key="4">
    <source>
        <dbReference type="ARBA" id="ARBA00022452"/>
    </source>
</evidence>
<evidence type="ECO:0000256" key="11">
    <source>
        <dbReference type="SAM" id="MobiDB-lite"/>
    </source>
</evidence>
<evidence type="ECO:0000313" key="15">
    <source>
        <dbReference type="EMBL" id="EIC31470.1"/>
    </source>
</evidence>
<evidence type="ECO:0000256" key="7">
    <source>
        <dbReference type="ARBA" id="ARBA00022927"/>
    </source>
</evidence>
<evidence type="ECO:0000256" key="1">
    <source>
        <dbReference type="ARBA" id="ARBA00004442"/>
    </source>
</evidence>
<evidence type="ECO:0000256" key="5">
    <source>
        <dbReference type="ARBA" id="ARBA00022692"/>
    </source>
</evidence>
<keyword evidence="6" id="KW-0732">Signal</keyword>
<dbReference type="Proteomes" id="UP000005090">
    <property type="component" value="Chromosome"/>
</dbReference>
<feature type="compositionally biased region" description="Basic and acidic residues" evidence="11">
    <location>
        <begin position="395"/>
        <end position="407"/>
    </location>
</feature>
<dbReference type="InterPro" id="IPR004846">
    <property type="entry name" value="T2SS/T3SS_dom"/>
</dbReference>
<dbReference type="Pfam" id="PF21305">
    <property type="entry name" value="type_II_gspD_N0"/>
    <property type="match status" value="1"/>
</dbReference>
<accession>H8GIF8</accession>
<dbReference type="NCBIfam" id="TIGR02517">
    <property type="entry name" value="type_II_gspD"/>
    <property type="match status" value="1"/>
</dbReference>
<gene>
    <name evidence="15" type="ORF">Metal_3828</name>
</gene>
<evidence type="ECO:0000259" key="12">
    <source>
        <dbReference type="Pfam" id="PF00263"/>
    </source>
</evidence>
<evidence type="ECO:0000256" key="6">
    <source>
        <dbReference type="ARBA" id="ARBA00022729"/>
    </source>
</evidence>
<keyword evidence="8" id="KW-0472">Membrane</keyword>
<keyword evidence="7" id="KW-0653">Protein transport</keyword>
<dbReference type="Gene3D" id="3.30.1370.120">
    <property type="match status" value="2"/>
</dbReference>
<organism evidence="15 16">
    <name type="scientific">Methylomicrobium album BG8</name>
    <dbReference type="NCBI Taxonomy" id="686340"/>
    <lineage>
        <taxon>Bacteria</taxon>
        <taxon>Pseudomonadati</taxon>
        <taxon>Pseudomonadota</taxon>
        <taxon>Gammaproteobacteria</taxon>
        <taxon>Methylococcales</taxon>
        <taxon>Methylococcaceae</taxon>
        <taxon>Methylomicrobium</taxon>
    </lineage>
</organism>
<sequence length="755" mass="80668">MNPRMAKMKNNLNTLRTASYFVAAGLTLSGCELMGPKPPEKLKLTPISPGLMNEKPGVVFEGLQNKQPSEDALRSKIELYPASGRPSPKRPGGARSGAGAGQPQAKTAGPGTYSLNFDEADLGEVSKVILSDILGQNYILSPKVAGKVTLQTTEPLSKEELLPALEMVLRENNAALVKEGRIYRIEPASDAVFSSNVGQSGRGKAGFQSQVIPIRYVAAADLFEVIKPLLNEKSGINVDAGKNTLIVSGSAAEIDRVMDMVATFDIDILRGRSFGLFPLAHVSPEDVIKELEAVFNLKEGEEKNTFFRFLPIERLNAVLAITQQQDYLRDIESWVFRLDRATSANGGGVNVYKVQHMDAVELADILNAIFTGASMPSKQAKVAPGQTAATITNKNTDKSASARRERTASTGKTGEASVSNVGENVRIIADESNNSIVTVSTPQEYEVIHKVITQLDAMPLQVLIDATIVSVTLTDNLKYGIQWYLGHANGQSIATRGSGAAASQADENGNPTGADLAAIAAAAVTGGFGYSFISHSGDIRAILSAEANDNKLNVISSPSIMVLNNHEASIQVGDEIPLRTSQSTSVTNVNTGVVDSNQTTGGLITSGIQQRKTGVKLKVKPRVNANGFVIMDIEQTVETPKTTTVSEIDSPTIQTREITSNVAVQSGETIVLGGLIDENDTNNLGGIPFLHKLPLIGPLFGTTSKEKLKTELVVLITPRVVSTKLDASLIANEFKRKLTGLYEDPPVQDRSVRPD</sequence>
<evidence type="ECO:0000256" key="10">
    <source>
        <dbReference type="RuleBase" id="RU004004"/>
    </source>
</evidence>
<keyword evidence="9" id="KW-0998">Cell outer membrane</keyword>
<comment type="similarity">
    <text evidence="2">Belongs to the bacterial secretin family. GSP D subfamily.</text>
</comment>
<dbReference type="GO" id="GO:0009279">
    <property type="term" value="C:cell outer membrane"/>
    <property type="evidence" value="ECO:0007669"/>
    <property type="project" value="UniProtKB-SubCell"/>
</dbReference>
<feature type="region of interest" description="Disordered" evidence="11">
    <location>
        <begin position="381"/>
        <end position="416"/>
    </location>
</feature>
<dbReference type="AlphaFoldDB" id="H8GIF8"/>
<dbReference type="InterPro" id="IPR050810">
    <property type="entry name" value="Bact_Secretion_Sys_Channel"/>
</dbReference>
<keyword evidence="5" id="KW-0812">Transmembrane</keyword>
<feature type="domain" description="NolW-like" evidence="13">
    <location>
        <begin position="350"/>
        <end position="458"/>
    </location>
</feature>
<evidence type="ECO:0000259" key="14">
    <source>
        <dbReference type="Pfam" id="PF21305"/>
    </source>
</evidence>
<dbReference type="InterPro" id="IPR049371">
    <property type="entry name" value="GspD-like_N0"/>
</dbReference>
<proteinExistence type="inferred from homology"/>
<feature type="domain" description="NolW-like" evidence="13">
    <location>
        <begin position="209"/>
        <end position="267"/>
    </location>
</feature>
<evidence type="ECO:0000256" key="2">
    <source>
        <dbReference type="ARBA" id="ARBA00006980"/>
    </source>
</evidence>
<feature type="domain" description="Type II/III secretion system secretin-like" evidence="12">
    <location>
        <begin position="548"/>
        <end position="721"/>
    </location>
</feature>
<dbReference type="Pfam" id="PF00263">
    <property type="entry name" value="Secretin"/>
    <property type="match status" value="1"/>
</dbReference>
<feature type="domain" description="GspD-like N0" evidence="14">
    <location>
        <begin position="115"/>
        <end position="185"/>
    </location>
</feature>
<reference evidence="15 16" key="1">
    <citation type="journal article" date="2013" name="Genome Announc.">
        <title>Genome Sequence of the Obligate Gammaproteobacterial Methanotroph Methylomicrobium album Strain BG8.</title>
        <authorList>
            <person name="Kits K.D."/>
            <person name="Kalyuzhnaya M.G."/>
            <person name="Klotz M.G."/>
            <person name="Jetten M.S."/>
            <person name="Op den Camp H.J."/>
            <person name="Vuilleumier S."/>
            <person name="Bringel F."/>
            <person name="Dispirito A.A."/>
            <person name="Murrell J.C."/>
            <person name="Bruce D."/>
            <person name="Cheng J.F."/>
            <person name="Copeland A."/>
            <person name="Goodwin L."/>
            <person name="Hauser L."/>
            <person name="Lajus A."/>
            <person name="Land M.L."/>
            <person name="Lapidus A."/>
            <person name="Lucas S."/>
            <person name="Medigue C."/>
            <person name="Pitluck S."/>
            <person name="Woyke T."/>
            <person name="Zeytun A."/>
            <person name="Stein L.Y."/>
        </authorList>
    </citation>
    <scope>NUCLEOTIDE SEQUENCE [LARGE SCALE GENOMIC DNA]</scope>
    <source>
        <strain evidence="15 16">BG8</strain>
    </source>
</reference>
<dbReference type="Pfam" id="PF03958">
    <property type="entry name" value="Secretin_N"/>
    <property type="match status" value="2"/>
</dbReference>
<dbReference type="GO" id="GO:0015628">
    <property type="term" value="P:protein secretion by the type II secretion system"/>
    <property type="evidence" value="ECO:0007669"/>
    <property type="project" value="InterPro"/>
</dbReference>
<dbReference type="STRING" id="686340.Metal_3828"/>
<dbReference type="GO" id="GO:0015627">
    <property type="term" value="C:type II protein secretion system complex"/>
    <property type="evidence" value="ECO:0007669"/>
    <property type="project" value="InterPro"/>
</dbReference>
<dbReference type="EMBL" id="CM001475">
    <property type="protein sequence ID" value="EIC31470.1"/>
    <property type="molecule type" value="Genomic_DNA"/>
</dbReference>
<evidence type="ECO:0000256" key="9">
    <source>
        <dbReference type="ARBA" id="ARBA00023237"/>
    </source>
</evidence>
<evidence type="ECO:0000259" key="13">
    <source>
        <dbReference type="Pfam" id="PF03958"/>
    </source>
</evidence>
<dbReference type="PRINTS" id="PR00811">
    <property type="entry name" value="BCTERIALGSPD"/>
</dbReference>
<evidence type="ECO:0000313" key="16">
    <source>
        <dbReference type="Proteomes" id="UP000005090"/>
    </source>
</evidence>
<dbReference type="InterPro" id="IPR013356">
    <property type="entry name" value="T2SS_GspD"/>
</dbReference>
<keyword evidence="16" id="KW-1185">Reference proteome</keyword>
<dbReference type="eggNOG" id="COG1450">
    <property type="taxonomic scope" value="Bacteria"/>
</dbReference>